<evidence type="ECO:0000313" key="1">
    <source>
        <dbReference type="EMBL" id="SHF67733.1"/>
    </source>
</evidence>
<accession>A0A1M5DL79</accession>
<dbReference type="STRING" id="366533.SAMN05444339_11044"/>
<protein>
    <submittedName>
        <fullName evidence="1">Uncharacterized protein</fullName>
    </submittedName>
</protein>
<dbReference type="RefSeq" id="WP_072858365.1">
    <property type="nucleotide sequence ID" value="NZ_FQUE01000010.1"/>
</dbReference>
<dbReference type="Proteomes" id="UP000183987">
    <property type="component" value="Unassembled WGS sequence"/>
</dbReference>
<name>A0A1M5DL79_LOKAT</name>
<sequence length="120" mass="13092">MTFDLNIKTAEQLSAETLEAKRNGMRAFKRAMRQSLKLFPSTTHDHLLAQLDDAVAALSDYHPAKDAWADVVEFVRMNEDVLAFGPLFGLDDQMMDTAFTVAMALQGGASEADALSLAGL</sequence>
<organism evidence="1 2">
    <name type="scientific">Loktanella atrilutea</name>
    <dbReference type="NCBI Taxonomy" id="366533"/>
    <lineage>
        <taxon>Bacteria</taxon>
        <taxon>Pseudomonadati</taxon>
        <taxon>Pseudomonadota</taxon>
        <taxon>Alphaproteobacteria</taxon>
        <taxon>Rhodobacterales</taxon>
        <taxon>Roseobacteraceae</taxon>
        <taxon>Loktanella</taxon>
    </lineage>
</organism>
<gene>
    <name evidence="1" type="ORF">SAMN05444339_11044</name>
</gene>
<evidence type="ECO:0000313" key="2">
    <source>
        <dbReference type="Proteomes" id="UP000183987"/>
    </source>
</evidence>
<reference evidence="2" key="1">
    <citation type="submission" date="2016-11" db="EMBL/GenBank/DDBJ databases">
        <authorList>
            <person name="Varghese N."/>
            <person name="Submissions S."/>
        </authorList>
    </citation>
    <scope>NUCLEOTIDE SEQUENCE [LARGE SCALE GENOMIC DNA]</scope>
    <source>
        <strain evidence="2">DSM 29326</strain>
    </source>
</reference>
<proteinExistence type="predicted"/>
<keyword evidence="2" id="KW-1185">Reference proteome</keyword>
<dbReference type="AlphaFoldDB" id="A0A1M5DL79"/>
<dbReference type="EMBL" id="FQUE01000010">
    <property type="protein sequence ID" value="SHF67733.1"/>
    <property type="molecule type" value="Genomic_DNA"/>
</dbReference>